<organism evidence="2 3">
    <name type="scientific">Acidisoma silvae</name>
    <dbReference type="NCBI Taxonomy" id="2802396"/>
    <lineage>
        <taxon>Bacteria</taxon>
        <taxon>Pseudomonadati</taxon>
        <taxon>Pseudomonadota</taxon>
        <taxon>Alphaproteobacteria</taxon>
        <taxon>Acetobacterales</taxon>
        <taxon>Acidocellaceae</taxon>
        <taxon>Acidisoma</taxon>
    </lineage>
</organism>
<proteinExistence type="predicted"/>
<dbReference type="InterPro" id="IPR045632">
    <property type="entry name" value="DUF6314"/>
</dbReference>
<keyword evidence="3" id="KW-1185">Reference proteome</keyword>
<evidence type="ECO:0000259" key="1">
    <source>
        <dbReference type="Pfam" id="PF19834"/>
    </source>
</evidence>
<evidence type="ECO:0000313" key="3">
    <source>
        <dbReference type="Proteomes" id="UP000708298"/>
    </source>
</evidence>
<dbReference type="AlphaFoldDB" id="A0A963YU48"/>
<protein>
    <recommendedName>
        <fullName evidence="1">DUF6314 domain-containing protein</fullName>
    </recommendedName>
</protein>
<accession>A0A963YU48</accession>
<reference evidence="2" key="2">
    <citation type="submission" date="2021-01" db="EMBL/GenBank/DDBJ databases">
        <authorList>
            <person name="Mieszkin S."/>
            <person name="Pouder E."/>
            <person name="Alain K."/>
        </authorList>
    </citation>
    <scope>NUCLEOTIDE SEQUENCE</scope>
    <source>
        <strain evidence="2">HW T2.11</strain>
    </source>
</reference>
<name>A0A963YU48_9PROT</name>
<comment type="caution">
    <text evidence="2">The sequence shown here is derived from an EMBL/GenBank/DDBJ whole genome shotgun (WGS) entry which is preliminary data.</text>
</comment>
<gene>
    <name evidence="2" type="ORF">ASILVAE211_14260</name>
</gene>
<feature type="domain" description="DUF6314" evidence="1">
    <location>
        <begin position="1"/>
        <end position="110"/>
    </location>
</feature>
<dbReference type="Pfam" id="PF19834">
    <property type="entry name" value="DUF6314"/>
    <property type="match status" value="1"/>
</dbReference>
<evidence type="ECO:0000313" key="2">
    <source>
        <dbReference type="EMBL" id="MCB8876353.1"/>
    </source>
</evidence>
<sequence length="111" mass="12551">MAGSARFVADGGGIGFSESGRLVLGDVAMDAARDYRFEIVASDRFRVFFDDGRFFHEARLDDGGIACTSHDCAPDLYRGRYRIEAPDRWRLSWRITGPRKDLVIASLFTRR</sequence>
<dbReference type="EMBL" id="JAESVB010000006">
    <property type="protein sequence ID" value="MCB8876353.1"/>
    <property type="molecule type" value="Genomic_DNA"/>
</dbReference>
<reference evidence="2" key="1">
    <citation type="journal article" date="2021" name="Microorganisms">
        <title>Acidisoma silvae sp. nov. and Acidisomacellulosilytica sp. nov., Two Acidophilic Bacteria Isolated from Decaying Wood, Hydrolyzing Cellulose and Producing Poly-3-hydroxybutyrate.</title>
        <authorList>
            <person name="Mieszkin S."/>
            <person name="Pouder E."/>
            <person name="Uroz S."/>
            <person name="Simon-Colin C."/>
            <person name="Alain K."/>
        </authorList>
    </citation>
    <scope>NUCLEOTIDE SEQUENCE</scope>
    <source>
        <strain evidence="2">HW T2.11</strain>
    </source>
</reference>
<dbReference type="Proteomes" id="UP000708298">
    <property type="component" value="Unassembled WGS sequence"/>
</dbReference>